<protein>
    <recommendedName>
        <fullName evidence="6">ACB domain-containing protein</fullName>
    </recommendedName>
</protein>
<dbReference type="SUPFAM" id="SSF47027">
    <property type="entry name" value="Acyl-CoA binding protein"/>
    <property type="match status" value="1"/>
</dbReference>
<dbReference type="PROSITE" id="PS50297">
    <property type="entry name" value="ANK_REP_REGION"/>
    <property type="match status" value="2"/>
</dbReference>
<dbReference type="PROSITE" id="PS51228">
    <property type="entry name" value="ACB_2"/>
    <property type="match status" value="1"/>
</dbReference>
<dbReference type="InterPro" id="IPR002110">
    <property type="entry name" value="Ankyrin_rpt"/>
</dbReference>
<evidence type="ECO:0000313" key="8">
    <source>
        <dbReference type="Proteomes" id="UP001209570"/>
    </source>
</evidence>
<dbReference type="PROSITE" id="PS50088">
    <property type="entry name" value="ANK_REPEAT"/>
    <property type="match status" value="2"/>
</dbReference>
<dbReference type="Proteomes" id="UP001209570">
    <property type="component" value="Unassembled WGS sequence"/>
</dbReference>
<dbReference type="Pfam" id="PF13857">
    <property type="entry name" value="Ank_5"/>
    <property type="match status" value="1"/>
</dbReference>
<keyword evidence="2 4" id="KW-0040">ANK repeat</keyword>
<dbReference type="EMBL" id="JAKCXM010000002">
    <property type="protein sequence ID" value="KAJ0409895.1"/>
    <property type="molecule type" value="Genomic_DNA"/>
</dbReference>
<feature type="transmembrane region" description="Helical" evidence="5">
    <location>
        <begin position="12"/>
        <end position="30"/>
    </location>
</feature>
<gene>
    <name evidence="7" type="ORF">P43SY_005789</name>
</gene>
<feature type="repeat" description="ANK" evidence="4">
    <location>
        <begin position="217"/>
        <end position="249"/>
    </location>
</feature>
<organism evidence="7 8">
    <name type="scientific">Pythium insidiosum</name>
    <name type="common">Pythiosis disease agent</name>
    <dbReference type="NCBI Taxonomy" id="114742"/>
    <lineage>
        <taxon>Eukaryota</taxon>
        <taxon>Sar</taxon>
        <taxon>Stramenopiles</taxon>
        <taxon>Oomycota</taxon>
        <taxon>Peronosporomycetes</taxon>
        <taxon>Pythiales</taxon>
        <taxon>Pythiaceae</taxon>
        <taxon>Pythium</taxon>
    </lineage>
</organism>
<feature type="domain" description="ACB" evidence="6">
    <location>
        <begin position="54"/>
        <end position="140"/>
    </location>
</feature>
<keyword evidence="3" id="KW-0446">Lipid-binding</keyword>
<dbReference type="PRINTS" id="PR00689">
    <property type="entry name" value="ACOABINDINGP"/>
</dbReference>
<comment type="caution">
    <text evidence="7">The sequence shown here is derived from an EMBL/GenBank/DDBJ whole genome shotgun (WGS) entry which is preliminary data.</text>
</comment>
<evidence type="ECO:0000256" key="2">
    <source>
        <dbReference type="ARBA" id="ARBA00023043"/>
    </source>
</evidence>
<evidence type="ECO:0000313" key="7">
    <source>
        <dbReference type="EMBL" id="KAJ0409895.1"/>
    </source>
</evidence>
<dbReference type="InterPro" id="IPR014352">
    <property type="entry name" value="FERM/acyl-CoA-bd_prot_sf"/>
</dbReference>
<dbReference type="Pfam" id="PF00887">
    <property type="entry name" value="ACBP"/>
    <property type="match status" value="1"/>
</dbReference>
<dbReference type="InterPro" id="IPR036770">
    <property type="entry name" value="Ankyrin_rpt-contain_sf"/>
</dbReference>
<dbReference type="Gene3D" id="1.20.80.10">
    <property type="match status" value="1"/>
</dbReference>
<sequence>MELDWSSWSWTHVVIALLVALLLPFVLRGARDRRPHGRASKTLTEYMQQGLSEPDAKFQVAVDFVAMQANAKLSNEQRLTLYAFFKQGSLGKCSGEKPSAIDMVARAKWESWFSLGEMPAAVAKQQYVGLVQELFPHFDVTGERNEPRTPHPLADNIQSGDTGDLSMVGAVSMPTVDMSTPEWQVKEDLFHFASTGDVAKVSEALARGEDVDATDDEGRTMLHWAVDRSQREVVELLLARHASPNAQDSDGMTPLHYAVNCEDEDMTQLLVNGGASADIEDNDGETPLSCATEEIQELLARGAQA</sequence>
<reference evidence="7" key="1">
    <citation type="submission" date="2021-12" db="EMBL/GenBank/DDBJ databases">
        <title>Prjna785345.</title>
        <authorList>
            <person name="Rujirawat T."/>
            <person name="Krajaejun T."/>
        </authorList>
    </citation>
    <scope>NUCLEOTIDE SEQUENCE</scope>
    <source>
        <strain evidence="7">Pi057C3</strain>
    </source>
</reference>
<keyword evidence="5" id="KW-0812">Transmembrane</keyword>
<proteinExistence type="predicted"/>
<name>A0AAD5LTE2_PYTIN</name>
<dbReference type="InterPro" id="IPR035984">
    <property type="entry name" value="Acyl-CoA-binding_sf"/>
</dbReference>
<dbReference type="SMART" id="SM00248">
    <property type="entry name" value="ANK"/>
    <property type="match status" value="2"/>
</dbReference>
<evidence type="ECO:0000256" key="5">
    <source>
        <dbReference type="SAM" id="Phobius"/>
    </source>
</evidence>
<dbReference type="Gene3D" id="1.25.40.20">
    <property type="entry name" value="Ankyrin repeat-containing domain"/>
    <property type="match status" value="1"/>
</dbReference>
<keyword evidence="8" id="KW-1185">Reference proteome</keyword>
<evidence type="ECO:0000256" key="1">
    <source>
        <dbReference type="ARBA" id="ARBA00022737"/>
    </source>
</evidence>
<accession>A0AAD5LTE2</accession>
<dbReference type="PANTHER" id="PTHR24119:SF0">
    <property type="entry name" value="ACYL-COA-BINDING DOMAIN-CONTAINING PROTEIN 6"/>
    <property type="match status" value="1"/>
</dbReference>
<keyword evidence="5" id="KW-1133">Transmembrane helix</keyword>
<dbReference type="GO" id="GO:0000062">
    <property type="term" value="F:fatty-acyl-CoA binding"/>
    <property type="evidence" value="ECO:0007669"/>
    <property type="project" value="InterPro"/>
</dbReference>
<feature type="repeat" description="ANK" evidence="4">
    <location>
        <begin position="250"/>
        <end position="282"/>
    </location>
</feature>
<evidence type="ECO:0000256" key="3">
    <source>
        <dbReference type="ARBA" id="ARBA00023121"/>
    </source>
</evidence>
<dbReference type="AlphaFoldDB" id="A0AAD5LTE2"/>
<dbReference type="InterPro" id="IPR000582">
    <property type="entry name" value="Acyl-CoA-binding_protein"/>
</dbReference>
<dbReference type="SUPFAM" id="SSF48403">
    <property type="entry name" value="Ankyrin repeat"/>
    <property type="match status" value="1"/>
</dbReference>
<evidence type="ECO:0000256" key="4">
    <source>
        <dbReference type="PROSITE-ProRule" id="PRU00023"/>
    </source>
</evidence>
<evidence type="ECO:0000259" key="6">
    <source>
        <dbReference type="PROSITE" id="PS51228"/>
    </source>
</evidence>
<dbReference type="PANTHER" id="PTHR24119">
    <property type="entry name" value="ACYL-COA-BINDING DOMAIN-CONTAINING PROTEIN 6"/>
    <property type="match status" value="1"/>
</dbReference>
<keyword evidence="1" id="KW-0677">Repeat</keyword>
<keyword evidence="5" id="KW-0472">Membrane</keyword>